<organism evidence="4 5">
    <name type="scientific">Streptomonospora mangrovi</name>
    <dbReference type="NCBI Taxonomy" id="2883123"/>
    <lineage>
        <taxon>Bacteria</taxon>
        <taxon>Bacillati</taxon>
        <taxon>Actinomycetota</taxon>
        <taxon>Actinomycetes</taxon>
        <taxon>Streptosporangiales</taxon>
        <taxon>Nocardiopsidaceae</taxon>
        <taxon>Streptomonospora</taxon>
    </lineage>
</organism>
<feature type="region of interest" description="Disordered" evidence="1">
    <location>
        <begin position="1"/>
        <end position="31"/>
    </location>
</feature>
<feature type="compositionally biased region" description="Acidic residues" evidence="1">
    <location>
        <begin position="175"/>
        <end position="184"/>
    </location>
</feature>
<dbReference type="SUPFAM" id="SSF53850">
    <property type="entry name" value="Periplasmic binding protein-like II"/>
    <property type="match status" value="1"/>
</dbReference>
<gene>
    <name evidence="4" type="ORF">LG943_02740</name>
</gene>
<dbReference type="RefSeq" id="WP_270070533.1">
    <property type="nucleotide sequence ID" value="NZ_JAJAQC010000003.1"/>
</dbReference>
<dbReference type="InterPro" id="IPR002035">
    <property type="entry name" value="VWF_A"/>
</dbReference>
<dbReference type="Pfam" id="PF00092">
    <property type="entry name" value="VWA"/>
    <property type="match status" value="1"/>
</dbReference>
<feature type="region of interest" description="Disordered" evidence="1">
    <location>
        <begin position="169"/>
        <end position="189"/>
    </location>
</feature>
<dbReference type="EMBL" id="JAJAQC010000003">
    <property type="protein sequence ID" value="MDA0563251.1"/>
    <property type="molecule type" value="Genomic_DNA"/>
</dbReference>
<accession>A0A9X3NJK8</accession>
<protein>
    <submittedName>
        <fullName evidence="4">Substrate-binding and VWA domain-containing protein</fullName>
    </submittedName>
</protein>
<keyword evidence="2" id="KW-1133">Transmembrane helix</keyword>
<name>A0A9X3NJK8_9ACTN</name>
<dbReference type="PROSITE" id="PS50234">
    <property type="entry name" value="VWFA"/>
    <property type="match status" value="1"/>
</dbReference>
<evidence type="ECO:0000313" key="5">
    <source>
        <dbReference type="Proteomes" id="UP001140076"/>
    </source>
</evidence>
<keyword evidence="2" id="KW-0812">Transmembrane</keyword>
<evidence type="ECO:0000256" key="1">
    <source>
        <dbReference type="SAM" id="MobiDB-lite"/>
    </source>
</evidence>
<comment type="caution">
    <text evidence="4">The sequence shown here is derived from an EMBL/GenBank/DDBJ whole genome shotgun (WGS) entry which is preliminary data.</text>
</comment>
<sequence>MGRHRGTPEDEPARSAPRDRRDSRAARRRRRRGRAVTALAAALAVVVGLGITGWYVLAGRGSCGGEDVALDVAASPEIAPALREVATAFNADNPGVDGRCVVVEVRGAESANMTYGITGSGPAMGDTGSDVWIPDSSLWSNLVKEDGGDAVFTDTGTSVASSPLVLARPASADGAGEDADEEAPSWDSLVPTSAPTAGDTGTDVGLVDPVRSSAGLATLALVAGAIGQEQEEENGPELVAALQALQRGVAPDEEAAFGALTEEGESARVLVISEQAAWRYNSEHERSPARVGYPAGGTYALDYPYIDRSTDPVVSRAADLFRERLTRDAAQEVITAHGFRTPDGTADPDVLDPAEGFQRRTPEDLPVPSTQNVQRLTQAWNRLKLDSRLLTVVDVSGSMLEEVPGTGMNRMQVTTTAAVEGLNLFPEDAEHGLWRFSVGINNDLDYEELLPVRELTAEVDGQTHKDALETTLTRLQPVPDGDTGLYDTYLAAYRQMSRTYKPDRVNSILMLTDGNNDDPDSIALEELLTTLEEESSTVRPIPVFTIAFGPDIDPEPLERIAEVTGGAAYTTEDATEIGDIFLQAFSQRLEPTAGQGADASGG</sequence>
<evidence type="ECO:0000313" key="4">
    <source>
        <dbReference type="EMBL" id="MDA0563251.1"/>
    </source>
</evidence>
<feature type="transmembrane region" description="Helical" evidence="2">
    <location>
        <begin position="36"/>
        <end position="57"/>
    </location>
</feature>
<dbReference type="AlphaFoldDB" id="A0A9X3NJK8"/>
<feature type="compositionally biased region" description="Basic and acidic residues" evidence="1">
    <location>
        <begin position="1"/>
        <end position="25"/>
    </location>
</feature>
<dbReference type="Gene3D" id="3.40.50.410">
    <property type="entry name" value="von Willebrand factor, type A domain"/>
    <property type="match status" value="1"/>
</dbReference>
<reference evidence="4" key="1">
    <citation type="submission" date="2021-10" db="EMBL/GenBank/DDBJ databases">
        <title>Streptomonospora sp. nov., isolated from mangrove soil.</title>
        <authorList>
            <person name="Chen X."/>
            <person name="Ge X."/>
            <person name="Liu W."/>
        </authorList>
    </citation>
    <scope>NUCLEOTIDE SEQUENCE</scope>
    <source>
        <strain evidence="4">S1-112</strain>
    </source>
</reference>
<dbReference type="Pfam" id="PF13531">
    <property type="entry name" value="SBP_bac_11"/>
    <property type="match status" value="1"/>
</dbReference>
<feature type="domain" description="VWFA" evidence="3">
    <location>
        <begin position="388"/>
        <end position="585"/>
    </location>
</feature>
<evidence type="ECO:0000259" key="3">
    <source>
        <dbReference type="PROSITE" id="PS50234"/>
    </source>
</evidence>
<dbReference type="SMART" id="SM00327">
    <property type="entry name" value="VWA"/>
    <property type="match status" value="1"/>
</dbReference>
<evidence type="ECO:0000256" key="2">
    <source>
        <dbReference type="SAM" id="Phobius"/>
    </source>
</evidence>
<dbReference type="SUPFAM" id="SSF53300">
    <property type="entry name" value="vWA-like"/>
    <property type="match status" value="1"/>
</dbReference>
<keyword evidence="5" id="KW-1185">Reference proteome</keyword>
<proteinExistence type="predicted"/>
<dbReference type="Proteomes" id="UP001140076">
    <property type="component" value="Unassembled WGS sequence"/>
</dbReference>
<keyword evidence="2" id="KW-0472">Membrane</keyword>
<dbReference type="InterPro" id="IPR036465">
    <property type="entry name" value="vWFA_dom_sf"/>
</dbReference>